<feature type="transmembrane region" description="Helical" evidence="7">
    <location>
        <begin position="92"/>
        <end position="114"/>
    </location>
</feature>
<sequence length="264" mass="30214">MVFGSHHHQLLLKANRARIWSGAFLLCTFFFFATPKIPHSPKHHLFADMRNFLGVPNTLNVITNFPLLVVGVLGLVLCLHGNYFGISLRGEIWGWVLFYAAIAGAAFGSAYYHLKPDDARVLWDRLPIMIAVNSLFSCLIIERVNERIGVTCLVFLLIFVLVSIAYEGTFNDLRLCMMFYFIPCVTIPVMAFILPPKYTHSTYWFLASGFYLLAKFEALADKKIYSVNHYIISGHSLEHLGLVMVPVMLTIMLWYRNIRIPRDF</sequence>
<proteinExistence type="inferred from homology"/>
<evidence type="ECO:0000256" key="7">
    <source>
        <dbReference type="SAM" id="Phobius"/>
    </source>
</evidence>
<gene>
    <name evidence="8" type="ORF">CKAN_00611100</name>
</gene>
<dbReference type="InterPro" id="IPR008901">
    <property type="entry name" value="ACER"/>
</dbReference>
<feature type="transmembrane region" description="Helical" evidence="7">
    <location>
        <begin position="178"/>
        <end position="195"/>
    </location>
</feature>
<dbReference type="Pfam" id="PF05875">
    <property type="entry name" value="Ceramidase"/>
    <property type="match status" value="1"/>
</dbReference>
<protein>
    <recommendedName>
        <fullName evidence="10">Ceramidase</fullName>
    </recommendedName>
</protein>
<feature type="transmembrane region" description="Helical" evidence="7">
    <location>
        <begin position="202"/>
        <end position="220"/>
    </location>
</feature>
<evidence type="ECO:0000256" key="4">
    <source>
        <dbReference type="ARBA" id="ARBA00022801"/>
    </source>
</evidence>
<evidence type="ECO:0000256" key="1">
    <source>
        <dbReference type="ARBA" id="ARBA00004141"/>
    </source>
</evidence>
<keyword evidence="5 7" id="KW-1133">Transmembrane helix</keyword>
<keyword evidence="9" id="KW-1185">Reference proteome</keyword>
<evidence type="ECO:0000256" key="3">
    <source>
        <dbReference type="ARBA" id="ARBA00022692"/>
    </source>
</evidence>
<keyword evidence="4" id="KW-0378">Hydrolase</keyword>
<dbReference type="OrthoDB" id="5562961at2759"/>
<accession>A0A443NGH4</accession>
<feature type="transmembrane region" description="Helical" evidence="7">
    <location>
        <begin position="148"/>
        <end position="166"/>
    </location>
</feature>
<keyword evidence="3 7" id="KW-0812">Transmembrane</keyword>
<dbReference type="AlphaFoldDB" id="A0A443NGH4"/>
<feature type="transmembrane region" description="Helical" evidence="7">
    <location>
        <begin position="240"/>
        <end position="258"/>
    </location>
</feature>
<evidence type="ECO:0000256" key="5">
    <source>
        <dbReference type="ARBA" id="ARBA00022989"/>
    </source>
</evidence>
<comment type="caution">
    <text evidence="8">The sequence shown here is derived from an EMBL/GenBank/DDBJ whole genome shotgun (WGS) entry which is preliminary data.</text>
</comment>
<reference evidence="8 9" key="1">
    <citation type="journal article" date="2019" name="Nat. Plants">
        <title>Stout camphor tree genome fills gaps in understanding of flowering plant genome evolution.</title>
        <authorList>
            <person name="Chaw S.M."/>
            <person name="Liu Y.C."/>
            <person name="Wu Y.W."/>
            <person name="Wang H.Y."/>
            <person name="Lin C.I."/>
            <person name="Wu C.S."/>
            <person name="Ke H.M."/>
            <person name="Chang L.Y."/>
            <person name="Hsu C.Y."/>
            <person name="Yang H.T."/>
            <person name="Sudianto E."/>
            <person name="Hsu M.H."/>
            <person name="Wu K.P."/>
            <person name="Wang L.N."/>
            <person name="Leebens-Mack J.H."/>
            <person name="Tsai I.J."/>
        </authorList>
    </citation>
    <scope>NUCLEOTIDE SEQUENCE [LARGE SCALE GENOMIC DNA]</scope>
    <source>
        <strain evidence="9">cv. Chaw 1501</strain>
        <tissue evidence="8">Young leaves</tissue>
    </source>
</reference>
<dbReference type="Proteomes" id="UP000283530">
    <property type="component" value="Unassembled WGS sequence"/>
</dbReference>
<dbReference type="PANTHER" id="PTHR34368:SF2">
    <property type="entry name" value="ALKALINE PHYTOCERAMIDASE (APHC)"/>
    <property type="match status" value="1"/>
</dbReference>
<comment type="similarity">
    <text evidence="2">Belongs to the alkaline ceramidase family.</text>
</comment>
<dbReference type="GO" id="GO:0016811">
    <property type="term" value="F:hydrolase activity, acting on carbon-nitrogen (but not peptide) bonds, in linear amides"/>
    <property type="evidence" value="ECO:0007669"/>
    <property type="project" value="InterPro"/>
</dbReference>
<feature type="transmembrane region" description="Helical" evidence="7">
    <location>
        <begin position="20"/>
        <end position="38"/>
    </location>
</feature>
<name>A0A443NGH4_9MAGN</name>
<keyword evidence="6 7" id="KW-0472">Membrane</keyword>
<evidence type="ECO:0008006" key="10">
    <source>
        <dbReference type="Google" id="ProtNLM"/>
    </source>
</evidence>
<organism evidence="8 9">
    <name type="scientific">Cinnamomum micranthum f. kanehirae</name>
    <dbReference type="NCBI Taxonomy" id="337451"/>
    <lineage>
        <taxon>Eukaryota</taxon>
        <taxon>Viridiplantae</taxon>
        <taxon>Streptophyta</taxon>
        <taxon>Embryophyta</taxon>
        <taxon>Tracheophyta</taxon>
        <taxon>Spermatophyta</taxon>
        <taxon>Magnoliopsida</taxon>
        <taxon>Magnoliidae</taxon>
        <taxon>Laurales</taxon>
        <taxon>Lauraceae</taxon>
        <taxon>Cinnamomum</taxon>
    </lineage>
</organism>
<dbReference type="EMBL" id="QPKB01000002">
    <property type="protein sequence ID" value="RWR77616.1"/>
    <property type="molecule type" value="Genomic_DNA"/>
</dbReference>
<comment type="subcellular location">
    <subcellularLocation>
        <location evidence="1">Membrane</location>
        <topology evidence="1">Multi-pass membrane protein</topology>
    </subcellularLocation>
</comment>
<evidence type="ECO:0000256" key="2">
    <source>
        <dbReference type="ARBA" id="ARBA00009780"/>
    </source>
</evidence>
<feature type="transmembrane region" description="Helical" evidence="7">
    <location>
        <begin position="58"/>
        <end position="80"/>
    </location>
</feature>
<dbReference type="GO" id="GO:0006672">
    <property type="term" value="P:ceramide metabolic process"/>
    <property type="evidence" value="ECO:0007669"/>
    <property type="project" value="InterPro"/>
</dbReference>
<feature type="transmembrane region" description="Helical" evidence="7">
    <location>
        <begin position="126"/>
        <end position="141"/>
    </location>
</feature>
<evidence type="ECO:0000313" key="8">
    <source>
        <dbReference type="EMBL" id="RWR77616.1"/>
    </source>
</evidence>
<dbReference type="GO" id="GO:0016020">
    <property type="term" value="C:membrane"/>
    <property type="evidence" value="ECO:0007669"/>
    <property type="project" value="UniProtKB-SubCell"/>
</dbReference>
<dbReference type="PANTHER" id="PTHR34368">
    <property type="entry name" value="OS01G0962200 PROTEIN"/>
    <property type="match status" value="1"/>
</dbReference>
<evidence type="ECO:0000313" key="9">
    <source>
        <dbReference type="Proteomes" id="UP000283530"/>
    </source>
</evidence>
<evidence type="ECO:0000256" key="6">
    <source>
        <dbReference type="ARBA" id="ARBA00023136"/>
    </source>
</evidence>